<evidence type="ECO:0000256" key="2">
    <source>
        <dbReference type="SAM" id="Phobius"/>
    </source>
</evidence>
<evidence type="ECO:0000313" key="4">
    <source>
        <dbReference type="Proteomes" id="UP001215280"/>
    </source>
</evidence>
<feature type="region of interest" description="Disordered" evidence="1">
    <location>
        <begin position="492"/>
        <end position="531"/>
    </location>
</feature>
<keyword evidence="2" id="KW-0812">Transmembrane</keyword>
<dbReference type="Proteomes" id="UP001215280">
    <property type="component" value="Unassembled WGS sequence"/>
</dbReference>
<sequence>MLGPAILFNPTLRVYNLRVLLVSNVAIMSCALLLPGLGWQPEGRLLGLATCSFVTLHHIGILFGFCAQRRGLAALDLTLILVEIVFSGYVFSGTWIFWGTLISFVPQWIALAVSAVLRCATIIHSKEGFFRQRFCFLGGCILADPPYTPASILLNRSISRPLIRGESMTIIFTRAVIINCVAIGISAFAIYSILVVPSTAGAYIRSIVVAQMDSDYTGGVSVATNFPYGKISIEVDPMNDPSDTSVSQMKGYADGNPCELIESGISCGDVLRNITISMVILGENTGVYVWVIPSAPPPIPLSMLRGVTGSLPTMLFPSSDLVGFLTWTERRLLLTDGVGLVSPIPDPLTRDAQSYVSTFIPEVTGLQPYPSQGMTPGVSKLTLILYGGQAVTKILQDTVADSALSGIATVGGFWTFVNGAFAVIFGANIVYFAFGHRPLSALGVIHIFQRRSLIRRWHEDFPALNSEGGRPGSESAGIVAFIRERLINTEDPQSIADQTSSGTEARRSLSDSPTRSGRESPSENVKGIKGVDREFRSRHSGYLLDAGYRLHDDEFPLMDMDLGEQTSGGMVEVQNWRPNDV</sequence>
<dbReference type="EMBL" id="JARJLG010000114">
    <property type="protein sequence ID" value="KAJ7743005.1"/>
    <property type="molecule type" value="Genomic_DNA"/>
</dbReference>
<feature type="transmembrane region" description="Helical" evidence="2">
    <location>
        <begin position="20"/>
        <end position="39"/>
    </location>
</feature>
<evidence type="ECO:0000313" key="3">
    <source>
        <dbReference type="EMBL" id="KAJ7743005.1"/>
    </source>
</evidence>
<accession>A0AAD7N2M8</accession>
<feature type="transmembrane region" description="Helical" evidence="2">
    <location>
        <begin position="171"/>
        <end position="194"/>
    </location>
</feature>
<feature type="transmembrane region" description="Helical" evidence="2">
    <location>
        <begin position="45"/>
        <end position="65"/>
    </location>
</feature>
<keyword evidence="2" id="KW-0472">Membrane</keyword>
<gene>
    <name evidence="3" type="ORF">DFH07DRAFT_979737</name>
</gene>
<reference evidence="3" key="1">
    <citation type="submission" date="2023-03" db="EMBL/GenBank/DDBJ databases">
        <title>Massive genome expansion in bonnet fungi (Mycena s.s.) driven by repeated elements and novel gene families across ecological guilds.</title>
        <authorList>
            <consortium name="Lawrence Berkeley National Laboratory"/>
            <person name="Harder C.B."/>
            <person name="Miyauchi S."/>
            <person name="Viragh M."/>
            <person name="Kuo A."/>
            <person name="Thoen E."/>
            <person name="Andreopoulos B."/>
            <person name="Lu D."/>
            <person name="Skrede I."/>
            <person name="Drula E."/>
            <person name="Henrissat B."/>
            <person name="Morin E."/>
            <person name="Kohler A."/>
            <person name="Barry K."/>
            <person name="LaButti K."/>
            <person name="Morin E."/>
            <person name="Salamov A."/>
            <person name="Lipzen A."/>
            <person name="Mereny Z."/>
            <person name="Hegedus B."/>
            <person name="Baldrian P."/>
            <person name="Stursova M."/>
            <person name="Weitz H."/>
            <person name="Taylor A."/>
            <person name="Grigoriev I.V."/>
            <person name="Nagy L.G."/>
            <person name="Martin F."/>
            <person name="Kauserud H."/>
        </authorList>
    </citation>
    <scope>NUCLEOTIDE SEQUENCE</scope>
    <source>
        <strain evidence="3">CBHHK188m</strain>
    </source>
</reference>
<keyword evidence="4" id="KW-1185">Reference proteome</keyword>
<proteinExistence type="predicted"/>
<feature type="transmembrane region" description="Helical" evidence="2">
    <location>
        <begin position="104"/>
        <end position="123"/>
    </location>
</feature>
<feature type="transmembrane region" description="Helical" evidence="2">
    <location>
        <begin position="77"/>
        <end position="98"/>
    </location>
</feature>
<organism evidence="3 4">
    <name type="scientific">Mycena maculata</name>
    <dbReference type="NCBI Taxonomy" id="230809"/>
    <lineage>
        <taxon>Eukaryota</taxon>
        <taxon>Fungi</taxon>
        <taxon>Dikarya</taxon>
        <taxon>Basidiomycota</taxon>
        <taxon>Agaricomycotina</taxon>
        <taxon>Agaricomycetes</taxon>
        <taxon>Agaricomycetidae</taxon>
        <taxon>Agaricales</taxon>
        <taxon>Marasmiineae</taxon>
        <taxon>Mycenaceae</taxon>
        <taxon>Mycena</taxon>
    </lineage>
</organism>
<name>A0AAD7N2M8_9AGAR</name>
<protein>
    <recommendedName>
        <fullName evidence="5">Transmembrane protein</fullName>
    </recommendedName>
</protein>
<evidence type="ECO:0008006" key="5">
    <source>
        <dbReference type="Google" id="ProtNLM"/>
    </source>
</evidence>
<keyword evidence="2" id="KW-1133">Transmembrane helix</keyword>
<feature type="compositionally biased region" description="Polar residues" evidence="1">
    <location>
        <begin position="492"/>
        <end position="503"/>
    </location>
</feature>
<feature type="transmembrane region" description="Helical" evidence="2">
    <location>
        <begin position="413"/>
        <end position="434"/>
    </location>
</feature>
<evidence type="ECO:0000256" key="1">
    <source>
        <dbReference type="SAM" id="MobiDB-lite"/>
    </source>
</evidence>
<comment type="caution">
    <text evidence="3">The sequence shown here is derived from an EMBL/GenBank/DDBJ whole genome shotgun (WGS) entry which is preliminary data.</text>
</comment>
<dbReference type="AlphaFoldDB" id="A0AAD7N2M8"/>